<name>A0A2M6WSN0_9BACT</name>
<dbReference type="AlphaFoldDB" id="A0A2M6WSN0"/>
<protein>
    <submittedName>
        <fullName evidence="1">Uncharacterized protein</fullName>
    </submittedName>
</protein>
<comment type="caution">
    <text evidence="1">The sequence shown here is derived from an EMBL/GenBank/DDBJ whole genome shotgun (WGS) entry which is preliminary data.</text>
</comment>
<gene>
    <name evidence="1" type="ORF">COT94_04330</name>
</gene>
<sequence length="116" mass="13055">MIDRDYLYQSSVNAIALELSILPEALSPLSRQLCQRLTETGIKILLAIADALDRQLIYEQTIADLGGNEISDQLLLTATESLLTSIKLKQLSFQLQCNDIHSQVIRYNVEYQALCQ</sequence>
<evidence type="ECO:0000313" key="1">
    <source>
        <dbReference type="EMBL" id="PIT95784.1"/>
    </source>
</evidence>
<evidence type="ECO:0000313" key="2">
    <source>
        <dbReference type="Proteomes" id="UP000228533"/>
    </source>
</evidence>
<accession>A0A2M6WSN0</accession>
<proteinExistence type="predicted"/>
<dbReference type="EMBL" id="PFAM01000023">
    <property type="protein sequence ID" value="PIT95784.1"/>
    <property type="molecule type" value="Genomic_DNA"/>
</dbReference>
<reference evidence="2" key="1">
    <citation type="submission" date="2017-09" db="EMBL/GenBank/DDBJ databases">
        <title>Depth-based differentiation of microbial function through sediment-hosted aquifers and enrichment of novel symbionts in the deep terrestrial subsurface.</title>
        <authorList>
            <person name="Probst A.J."/>
            <person name="Ladd B."/>
            <person name="Jarett J.K."/>
            <person name="Geller-Mcgrath D.E."/>
            <person name="Sieber C.M.K."/>
            <person name="Emerson J.B."/>
            <person name="Anantharaman K."/>
            <person name="Thomas B.C."/>
            <person name="Malmstrom R."/>
            <person name="Stieglmeier M."/>
            <person name="Klingl A."/>
            <person name="Woyke T."/>
            <person name="Ryan C.M."/>
            <person name="Banfield J.F."/>
        </authorList>
    </citation>
    <scope>NUCLEOTIDE SEQUENCE [LARGE SCALE GENOMIC DNA]</scope>
</reference>
<dbReference type="Proteomes" id="UP000228533">
    <property type="component" value="Unassembled WGS sequence"/>
</dbReference>
<organism evidence="1 2">
    <name type="scientific">Candidatus Falkowbacteria bacterium CG10_big_fil_rev_8_21_14_0_10_37_14</name>
    <dbReference type="NCBI Taxonomy" id="1974561"/>
    <lineage>
        <taxon>Bacteria</taxon>
        <taxon>Candidatus Falkowiibacteriota</taxon>
    </lineage>
</organism>